<sequence>MRIKKEPSNVWAEYQRGINYNQSIGLYETVKQNNNFYNDKQWEGVNAPDLDKPVFNFLKPVVSYYVAMLISDDVAVNVELGNETETGAWRPQAGGLYGADERLSVGELPVPYGAGASMMAERDVVPKVIAQEVDNIIEQTNLKYKNRRAIRNCAVDGDACMYLWFDPDAETGFAHTGTIRADVLDNTNVLFGNPTEENVQEQPYVLLAYRRLTEDVRDEAEANGFPRESVTPDNEDYYTNTEYDGDNDYTTVILKMWKEKGSVRTLKCTRDAPVKEETDTEYKLYPLAWMSWESVKNSYHGVSPITGKIPNQIFVNKIYAMAQRQVQDSAFPKVIYDKNKIARWDPSPGKAVGVVGDPTTALFAGFRPPEMSADPVNMAEVTVQQTRNMMGASDAALGNVKPDNTSAIIAVQKAAGMPLDIQKMDFYNFVEACVRIFLEIMRVNYGVRYVTLKDPDGNDIRGEFDFSLLGDYALSLKIDIGAGSYWSELMQVQTLDNLMSNQIIPDAVTYLEAIPEGYIKNKNRIIERIKEQQQIQEMMQSQAAMPPQIEGQEKPILPGIEEQGGPETQGGGLTADEVNGIISELVQMEDDEAVETVNAMEISEEDKAGLIEALAVAKGEGNAG</sequence>
<dbReference type="EMBL" id="LSZW01000005">
    <property type="protein sequence ID" value="KXK67037.1"/>
    <property type="molecule type" value="Genomic_DNA"/>
</dbReference>
<evidence type="ECO:0000313" key="1">
    <source>
        <dbReference type="EMBL" id="KXK67037.1"/>
    </source>
</evidence>
<proteinExistence type="predicted"/>
<evidence type="ECO:0008006" key="3">
    <source>
        <dbReference type="Google" id="ProtNLM"/>
    </source>
</evidence>
<reference evidence="1 2" key="1">
    <citation type="submission" date="2016-02" db="EMBL/GenBank/DDBJ databases">
        <authorList>
            <person name="Wen L."/>
            <person name="He K."/>
            <person name="Yang H."/>
        </authorList>
    </citation>
    <scope>NUCLEOTIDE SEQUENCE [LARGE SCALE GENOMIC DNA]</scope>
    <source>
        <strain evidence="1 2">DSM 22607</strain>
    </source>
</reference>
<protein>
    <recommendedName>
        <fullName evidence="3">Portal protein</fullName>
    </recommendedName>
</protein>
<dbReference type="RefSeq" id="WP_066523448.1">
    <property type="nucleotide sequence ID" value="NZ_CABMOF010000019.1"/>
</dbReference>
<accession>A0A136Q8Q7</accession>
<evidence type="ECO:0000313" key="2">
    <source>
        <dbReference type="Proteomes" id="UP000070366"/>
    </source>
</evidence>
<dbReference type="KEGG" id="cmiu:B1H56_00020"/>
<dbReference type="STRING" id="626937.HMPREF3293_00104"/>
<name>A0A136Q8Q7_9FIRM</name>
<dbReference type="OrthoDB" id="1778115at2"/>
<gene>
    <name evidence="1" type="ORF">HMPREF3293_00104</name>
</gene>
<dbReference type="Proteomes" id="UP000070366">
    <property type="component" value="Unassembled WGS sequence"/>
</dbReference>
<keyword evidence="2" id="KW-1185">Reference proteome</keyword>
<organism evidence="1 2">
    <name type="scientific">Christensenella minuta</name>
    <dbReference type="NCBI Taxonomy" id="626937"/>
    <lineage>
        <taxon>Bacteria</taxon>
        <taxon>Bacillati</taxon>
        <taxon>Bacillota</taxon>
        <taxon>Clostridia</taxon>
        <taxon>Christensenellales</taxon>
        <taxon>Christensenellaceae</taxon>
        <taxon>Christensenella</taxon>
    </lineage>
</organism>
<comment type="caution">
    <text evidence="1">The sequence shown here is derived from an EMBL/GenBank/DDBJ whole genome shotgun (WGS) entry which is preliminary data.</text>
</comment>
<dbReference type="AlphaFoldDB" id="A0A136Q8Q7"/>